<name>A0A3N3ZPZ9_9MICC</name>
<dbReference type="Pfam" id="PF14030">
    <property type="entry name" value="DUF4245"/>
    <property type="match status" value="1"/>
</dbReference>
<dbReference type="InterPro" id="IPR025339">
    <property type="entry name" value="DUF4245"/>
</dbReference>
<dbReference type="EMBL" id="RKMF01000007">
    <property type="protein sequence ID" value="ROZ63230.1"/>
    <property type="molecule type" value="Genomic_DNA"/>
</dbReference>
<organism evidence="3 4">
    <name type="scientific">Kocuria soli</name>
    <dbReference type="NCBI Taxonomy" id="2485125"/>
    <lineage>
        <taxon>Bacteria</taxon>
        <taxon>Bacillati</taxon>
        <taxon>Actinomycetota</taxon>
        <taxon>Actinomycetes</taxon>
        <taxon>Micrococcales</taxon>
        <taxon>Micrococcaceae</taxon>
        <taxon>Kocuria</taxon>
    </lineage>
</organism>
<keyword evidence="2" id="KW-0812">Transmembrane</keyword>
<keyword evidence="2" id="KW-0472">Membrane</keyword>
<evidence type="ECO:0000256" key="2">
    <source>
        <dbReference type="SAM" id="Phobius"/>
    </source>
</evidence>
<protein>
    <submittedName>
        <fullName evidence="3">DUF4245 domain-containing protein</fullName>
    </submittedName>
</protein>
<dbReference type="Proteomes" id="UP000270616">
    <property type="component" value="Unassembled WGS sequence"/>
</dbReference>
<evidence type="ECO:0000256" key="1">
    <source>
        <dbReference type="SAM" id="MobiDB-lite"/>
    </source>
</evidence>
<keyword evidence="4" id="KW-1185">Reference proteome</keyword>
<proteinExistence type="predicted"/>
<accession>A0A3N3ZPZ9</accession>
<feature type="region of interest" description="Disordered" evidence="1">
    <location>
        <begin position="1"/>
        <end position="42"/>
    </location>
</feature>
<reference evidence="3 4" key="1">
    <citation type="submission" date="2018-10" db="EMBL/GenBank/DDBJ databases">
        <title>Kocuria sp. M5W7-7, whole genome shotgun sequence.</title>
        <authorList>
            <person name="Tuo L."/>
        </authorList>
    </citation>
    <scope>NUCLEOTIDE SEQUENCE [LARGE SCALE GENOMIC DNA]</scope>
    <source>
        <strain evidence="3 4">M5W7-7</strain>
    </source>
</reference>
<gene>
    <name evidence="3" type="ORF">EDL96_06695</name>
</gene>
<evidence type="ECO:0000313" key="3">
    <source>
        <dbReference type="EMBL" id="ROZ63230.1"/>
    </source>
</evidence>
<comment type="caution">
    <text evidence="3">The sequence shown here is derived from an EMBL/GenBank/DDBJ whole genome shotgun (WGS) entry which is preliminary data.</text>
</comment>
<sequence>MEPVSQYNPEPSDDPSAQPDVPTSTSGDTAHPDGDSQVTPQITTKQAQRIYAPARGMIISMAVLVLLTLPFFLLQPRPDGQTYRPDVDVAQEASYAADVAEFTPVAPELGDGYSPNYARWQGSSADDVDRWEAGWVTPSSRFVGLVQTDQANPTWLVEQVGQAPQTGTREAHGIDWDTYQAEDDDGKITRSWVGELDDSTVVVTGTASEEEISHVAGAVVDAQATEATQN</sequence>
<feature type="transmembrane region" description="Helical" evidence="2">
    <location>
        <begin position="54"/>
        <end position="74"/>
    </location>
</feature>
<evidence type="ECO:0000313" key="4">
    <source>
        <dbReference type="Proteomes" id="UP000270616"/>
    </source>
</evidence>
<dbReference type="AlphaFoldDB" id="A0A3N3ZPZ9"/>
<keyword evidence="2" id="KW-1133">Transmembrane helix</keyword>